<protein>
    <submittedName>
        <fullName evidence="1">Uncharacterized protein</fullName>
    </submittedName>
</protein>
<dbReference type="AlphaFoldDB" id="A0A806KRD4"/>
<dbReference type="EMBL" id="JQ844238">
    <property type="protein sequence ID" value="AGS53609.1"/>
    <property type="molecule type" value="Genomic_DNA"/>
</dbReference>
<accession>A0A806KRD4</accession>
<evidence type="ECO:0000313" key="1">
    <source>
        <dbReference type="EMBL" id="AGS53609.1"/>
    </source>
</evidence>
<reference evidence="1" key="1">
    <citation type="submission" date="2012-03" db="EMBL/GenBank/DDBJ databases">
        <title>Functional metagenomics reveals considerable lignocellulase gene clusters in the gut microbiome of a wood-feeding higher termite.</title>
        <authorList>
            <person name="Liu N."/>
        </authorList>
    </citation>
    <scope>NUCLEOTIDE SEQUENCE</scope>
</reference>
<dbReference type="InterPro" id="IPR038165">
    <property type="entry name" value="FlgT_C_sf"/>
</dbReference>
<sequence>MSDFEPIQGTVLLVKEKQKEVTIDMGRRDGVHIGQKWLVIREGEPLYGRNGEHVGVDIIKIGEITVTRVETNTSIAKIVRVEKPKGGKAYTIERGDFVRHDDPNRADSFLGRVFSSGVR</sequence>
<proteinExistence type="predicted"/>
<dbReference type="Gene3D" id="2.40.10.410">
    <property type="entry name" value="FlgT, C-terminal domain"/>
    <property type="match status" value="1"/>
</dbReference>
<organism evidence="1">
    <name type="scientific">uncultured bacterium contig00074</name>
    <dbReference type="NCBI Taxonomy" id="1181553"/>
    <lineage>
        <taxon>Bacteria</taxon>
        <taxon>environmental samples</taxon>
    </lineage>
</organism>
<name>A0A806KRD4_9BACT</name>